<name>A0A1L7VEA9_FUSPR</name>
<feature type="region of interest" description="Disordered" evidence="1">
    <location>
        <begin position="22"/>
        <end position="43"/>
    </location>
</feature>
<reference evidence="4" key="1">
    <citation type="journal article" date="2016" name="Genome Biol. Evol.">
        <title>Comparative 'omics' of the Fusarium fujikuroi species complex highlights differences in genetic potential and metabolite synthesis.</title>
        <authorList>
            <person name="Niehaus E.-M."/>
            <person name="Muensterkoetter M."/>
            <person name="Proctor R.H."/>
            <person name="Brown D.W."/>
            <person name="Sharon A."/>
            <person name="Idan Y."/>
            <person name="Oren-Young L."/>
            <person name="Sieber C.M."/>
            <person name="Novak O."/>
            <person name="Pencik A."/>
            <person name="Tarkowska D."/>
            <person name="Hromadova K."/>
            <person name="Freeman S."/>
            <person name="Maymon M."/>
            <person name="Elazar M."/>
            <person name="Youssef S.A."/>
            <person name="El-Shabrawy E.S.M."/>
            <person name="Shalaby A.B.A."/>
            <person name="Houterman P."/>
            <person name="Brock N.L."/>
            <person name="Burkhardt I."/>
            <person name="Tsavkelova E.A."/>
            <person name="Dickschat J.S."/>
            <person name="Galuszka P."/>
            <person name="Gueldener U."/>
            <person name="Tudzynski B."/>
        </authorList>
    </citation>
    <scope>NUCLEOTIDE SEQUENCE [LARGE SCALE GENOMIC DNA]</scope>
    <source>
        <strain evidence="4">ET1</strain>
    </source>
</reference>
<sequence>MSLQFRFTAGLLITTLVHNSLESTPQQSRWSKTLPTSTHAEKL</sequence>
<protein>
    <submittedName>
        <fullName evidence="3">Uncharacterized protein</fullName>
    </submittedName>
</protein>
<proteinExistence type="predicted"/>
<feature type="signal peptide" evidence="2">
    <location>
        <begin position="1"/>
        <end position="19"/>
    </location>
</feature>
<comment type="caution">
    <text evidence="3">The sequence shown here is derived from an EMBL/GenBank/DDBJ whole genome shotgun (WGS) entry which is preliminary data.</text>
</comment>
<feature type="chain" id="PRO_5013222238" evidence="2">
    <location>
        <begin position="20"/>
        <end position="43"/>
    </location>
</feature>
<evidence type="ECO:0000313" key="4">
    <source>
        <dbReference type="Proteomes" id="UP000183971"/>
    </source>
</evidence>
<keyword evidence="4" id="KW-1185">Reference proteome</keyword>
<evidence type="ECO:0000256" key="2">
    <source>
        <dbReference type="SAM" id="SignalP"/>
    </source>
</evidence>
<accession>A0A1L7VEA9</accession>
<dbReference type="RefSeq" id="XP_031078388.1">
    <property type="nucleotide sequence ID" value="XM_031228009.1"/>
</dbReference>
<evidence type="ECO:0000256" key="1">
    <source>
        <dbReference type="SAM" id="MobiDB-lite"/>
    </source>
</evidence>
<evidence type="ECO:0000313" key="3">
    <source>
        <dbReference type="EMBL" id="CZR37795.1"/>
    </source>
</evidence>
<dbReference type="AlphaFoldDB" id="A0A1L7VEA9"/>
<dbReference type="EMBL" id="FJOF01000003">
    <property type="protein sequence ID" value="CZR37795.1"/>
    <property type="molecule type" value="Genomic_DNA"/>
</dbReference>
<dbReference type="VEuPathDB" id="FungiDB:FPRO_07014"/>
<organism evidence="3 4">
    <name type="scientific">Fusarium proliferatum (strain ET1)</name>
    <name type="common">Orchid endophyte fungus</name>
    <dbReference type="NCBI Taxonomy" id="1227346"/>
    <lineage>
        <taxon>Eukaryota</taxon>
        <taxon>Fungi</taxon>
        <taxon>Dikarya</taxon>
        <taxon>Ascomycota</taxon>
        <taxon>Pezizomycotina</taxon>
        <taxon>Sordariomycetes</taxon>
        <taxon>Hypocreomycetidae</taxon>
        <taxon>Hypocreales</taxon>
        <taxon>Nectriaceae</taxon>
        <taxon>Fusarium</taxon>
        <taxon>Fusarium fujikuroi species complex</taxon>
    </lineage>
</organism>
<gene>
    <name evidence="3" type="ORF">FPRO_07014</name>
</gene>
<dbReference type="Proteomes" id="UP000183971">
    <property type="component" value="Unassembled WGS sequence"/>
</dbReference>
<keyword evidence="2" id="KW-0732">Signal</keyword>
<dbReference type="GeneID" id="42051893"/>